<feature type="transmembrane region" description="Helical" evidence="7">
    <location>
        <begin position="12"/>
        <end position="41"/>
    </location>
</feature>
<feature type="transmembrane region" description="Helical" evidence="7">
    <location>
        <begin position="53"/>
        <end position="72"/>
    </location>
</feature>
<proteinExistence type="predicted"/>
<dbReference type="InterPro" id="IPR011527">
    <property type="entry name" value="ABC1_TM_dom"/>
</dbReference>
<dbReference type="InterPro" id="IPR003593">
    <property type="entry name" value="AAA+_ATPase"/>
</dbReference>
<dbReference type="Gene3D" id="1.20.1560.10">
    <property type="entry name" value="ABC transporter type 1, transmembrane domain"/>
    <property type="match status" value="1"/>
</dbReference>
<sequence>MKTYILKSRYKFIFLIFLLVMVAALQVYSAVVMANIINAIVAHHLNVFCQQMLLWFLIWVVIAGIRFSLSILETNFEQGIANNIRNDLVETIANESYEKYNSQDGTKFVSWMNNDLQQVVDKGITYLYVVTESISSIVLSLITLWNYNLWIMLISIVLAAITLYLPSILNRRLAKTSAALSRQNEGFVRVASDLLNSFNMLFSFNALSLMKKKINQEAGKLKAAYVSQAKVYGGIAVLGFLSNIISQISLTGLTGLLVYKGMLGIGVIYSVSNLTGNIFNGVGNLPNYLSYIKSTEPIFAKFEKFIAENASSNSNSQALTVAEPFLAMKDVEFKYPNTQNIVIKDFSYNFEQNKKYLLDGDSGCGKSTILKLLAGYYPSYNGKILFEGHDLNEYAPQQLHENIFYLDQHPQVIQGTVRDNLELIDDFTEQQLKQVLKQVYLDDSDEFLNTNVEKGGSSLSGGQLQRLALARALLRKSKVFLLDEGTTGIETKTAIELEQLLLKDPNKTVIVVNHGEAEENMKLFDHVINLSK</sequence>
<evidence type="ECO:0000256" key="4">
    <source>
        <dbReference type="ARBA" id="ARBA00022840"/>
    </source>
</evidence>
<dbReference type="GO" id="GO:0005886">
    <property type="term" value="C:plasma membrane"/>
    <property type="evidence" value="ECO:0007669"/>
    <property type="project" value="UniProtKB-SubCell"/>
</dbReference>
<feature type="transmembrane region" description="Helical" evidence="7">
    <location>
        <begin position="126"/>
        <end position="144"/>
    </location>
</feature>
<feature type="domain" description="ABC transmembrane type-1" evidence="9">
    <location>
        <begin position="13"/>
        <end position="294"/>
    </location>
</feature>
<keyword evidence="4 10" id="KW-0067">ATP-binding</keyword>
<organism evidence="10 11">
    <name type="scientific">Lactobacillus xujianguonis</name>
    <dbReference type="NCBI Taxonomy" id="2495899"/>
    <lineage>
        <taxon>Bacteria</taxon>
        <taxon>Bacillati</taxon>
        <taxon>Bacillota</taxon>
        <taxon>Bacilli</taxon>
        <taxon>Lactobacillales</taxon>
        <taxon>Lactobacillaceae</taxon>
        <taxon>Lactobacillus</taxon>
    </lineage>
</organism>
<keyword evidence="2 7" id="KW-0812">Transmembrane</keyword>
<dbReference type="GO" id="GO:0016887">
    <property type="term" value="F:ATP hydrolysis activity"/>
    <property type="evidence" value="ECO:0007669"/>
    <property type="project" value="InterPro"/>
</dbReference>
<dbReference type="PROSITE" id="PS50893">
    <property type="entry name" value="ABC_TRANSPORTER_2"/>
    <property type="match status" value="1"/>
</dbReference>
<evidence type="ECO:0000256" key="3">
    <source>
        <dbReference type="ARBA" id="ARBA00022741"/>
    </source>
</evidence>
<dbReference type="EMBL" id="RXIA01000004">
    <property type="protein sequence ID" value="RVU71543.1"/>
    <property type="molecule type" value="Genomic_DNA"/>
</dbReference>
<dbReference type="SUPFAM" id="SSF90123">
    <property type="entry name" value="ABC transporter transmembrane region"/>
    <property type="match status" value="1"/>
</dbReference>
<accession>A0A437SX81</accession>
<evidence type="ECO:0000313" key="11">
    <source>
        <dbReference type="Proteomes" id="UP000288291"/>
    </source>
</evidence>
<feature type="transmembrane region" description="Helical" evidence="7">
    <location>
        <begin position="150"/>
        <end position="169"/>
    </location>
</feature>
<dbReference type="Pfam" id="PF00005">
    <property type="entry name" value="ABC_tran"/>
    <property type="match status" value="1"/>
</dbReference>
<dbReference type="AlphaFoldDB" id="A0A437SX81"/>
<evidence type="ECO:0000256" key="7">
    <source>
        <dbReference type="SAM" id="Phobius"/>
    </source>
</evidence>
<evidence type="ECO:0000313" key="10">
    <source>
        <dbReference type="EMBL" id="RVU71543.1"/>
    </source>
</evidence>
<dbReference type="InterPro" id="IPR017871">
    <property type="entry name" value="ABC_transporter-like_CS"/>
</dbReference>
<gene>
    <name evidence="10" type="ORF">EJK17_02250</name>
</gene>
<protein>
    <submittedName>
        <fullName evidence="10">ABC transporter ATP-binding protein</fullName>
    </submittedName>
</protein>
<dbReference type="Gene3D" id="3.40.50.300">
    <property type="entry name" value="P-loop containing nucleotide triphosphate hydrolases"/>
    <property type="match status" value="1"/>
</dbReference>
<dbReference type="SUPFAM" id="SSF52540">
    <property type="entry name" value="P-loop containing nucleoside triphosphate hydrolases"/>
    <property type="match status" value="1"/>
</dbReference>
<evidence type="ECO:0000256" key="1">
    <source>
        <dbReference type="ARBA" id="ARBA00004651"/>
    </source>
</evidence>
<evidence type="ECO:0000256" key="6">
    <source>
        <dbReference type="ARBA" id="ARBA00023136"/>
    </source>
</evidence>
<dbReference type="PANTHER" id="PTHR43394">
    <property type="entry name" value="ATP-DEPENDENT PERMEASE MDL1, MITOCHONDRIAL"/>
    <property type="match status" value="1"/>
</dbReference>
<feature type="domain" description="ABC transporter" evidence="8">
    <location>
        <begin position="326"/>
        <end position="532"/>
    </location>
</feature>
<keyword evidence="3" id="KW-0547">Nucleotide-binding</keyword>
<dbReference type="InterPro" id="IPR003439">
    <property type="entry name" value="ABC_transporter-like_ATP-bd"/>
</dbReference>
<evidence type="ECO:0000256" key="5">
    <source>
        <dbReference type="ARBA" id="ARBA00022989"/>
    </source>
</evidence>
<evidence type="ECO:0000259" key="9">
    <source>
        <dbReference type="PROSITE" id="PS50929"/>
    </source>
</evidence>
<comment type="caution">
    <text evidence="10">The sequence shown here is derived from an EMBL/GenBank/DDBJ whole genome shotgun (WGS) entry which is preliminary data.</text>
</comment>
<feature type="transmembrane region" description="Helical" evidence="7">
    <location>
        <begin position="231"/>
        <end position="259"/>
    </location>
</feature>
<dbReference type="Pfam" id="PF00664">
    <property type="entry name" value="ABC_membrane"/>
    <property type="match status" value="1"/>
</dbReference>
<evidence type="ECO:0000259" key="8">
    <source>
        <dbReference type="PROSITE" id="PS50893"/>
    </source>
</evidence>
<dbReference type="PANTHER" id="PTHR43394:SF1">
    <property type="entry name" value="ATP-BINDING CASSETTE SUB-FAMILY B MEMBER 10, MITOCHONDRIAL"/>
    <property type="match status" value="1"/>
</dbReference>
<dbReference type="PROSITE" id="PS50929">
    <property type="entry name" value="ABC_TM1F"/>
    <property type="match status" value="1"/>
</dbReference>
<keyword evidence="11" id="KW-1185">Reference proteome</keyword>
<reference evidence="10 11" key="1">
    <citation type="submission" date="2018-12" db="EMBL/GenBank/DDBJ databases">
        <authorList>
            <person name="Meng J."/>
        </authorList>
    </citation>
    <scope>NUCLEOTIDE SEQUENCE [LARGE SCALE GENOMIC DNA]</scope>
    <source>
        <strain evidence="10 11">HT111-2</strain>
    </source>
</reference>
<dbReference type="InterPro" id="IPR039421">
    <property type="entry name" value="Type_1_exporter"/>
</dbReference>
<dbReference type="InterPro" id="IPR036640">
    <property type="entry name" value="ABC1_TM_sf"/>
</dbReference>
<name>A0A437SX81_9LACO</name>
<evidence type="ECO:0000256" key="2">
    <source>
        <dbReference type="ARBA" id="ARBA00022692"/>
    </source>
</evidence>
<keyword evidence="6 7" id="KW-0472">Membrane</keyword>
<dbReference type="GO" id="GO:0015421">
    <property type="term" value="F:ABC-type oligopeptide transporter activity"/>
    <property type="evidence" value="ECO:0007669"/>
    <property type="project" value="TreeGrafter"/>
</dbReference>
<dbReference type="GO" id="GO:0005524">
    <property type="term" value="F:ATP binding"/>
    <property type="evidence" value="ECO:0007669"/>
    <property type="project" value="UniProtKB-KW"/>
</dbReference>
<dbReference type="PROSITE" id="PS00211">
    <property type="entry name" value="ABC_TRANSPORTER_1"/>
    <property type="match status" value="1"/>
</dbReference>
<dbReference type="SMART" id="SM00382">
    <property type="entry name" value="AAA"/>
    <property type="match status" value="1"/>
</dbReference>
<keyword evidence="5 7" id="KW-1133">Transmembrane helix</keyword>
<comment type="subcellular location">
    <subcellularLocation>
        <location evidence="1">Cell membrane</location>
        <topology evidence="1">Multi-pass membrane protein</topology>
    </subcellularLocation>
</comment>
<dbReference type="Proteomes" id="UP000288291">
    <property type="component" value="Unassembled WGS sequence"/>
</dbReference>
<dbReference type="InterPro" id="IPR027417">
    <property type="entry name" value="P-loop_NTPase"/>
</dbReference>
<dbReference type="RefSeq" id="WP_103660532.1">
    <property type="nucleotide sequence ID" value="NZ_ML136873.1"/>
</dbReference>